<feature type="transmembrane region" description="Helical" evidence="1">
    <location>
        <begin position="67"/>
        <end position="94"/>
    </location>
</feature>
<evidence type="ECO:0000313" key="2">
    <source>
        <dbReference type="EMBL" id="OEG22396.1"/>
    </source>
</evidence>
<dbReference type="AlphaFoldDB" id="A0A1E5HC44"/>
<dbReference type="Proteomes" id="UP000094469">
    <property type="component" value="Unassembled WGS sequence"/>
</dbReference>
<protein>
    <submittedName>
        <fullName evidence="2">Uncharacterized protein</fullName>
    </submittedName>
</protein>
<organism evidence="2 3">
    <name type="scientific">Enterococcus ureilyticus</name>
    <dbReference type="NCBI Taxonomy" id="1131292"/>
    <lineage>
        <taxon>Bacteria</taxon>
        <taxon>Bacillati</taxon>
        <taxon>Bacillota</taxon>
        <taxon>Bacilli</taxon>
        <taxon>Lactobacillales</taxon>
        <taxon>Enterococcaceae</taxon>
        <taxon>Enterococcus</taxon>
    </lineage>
</organism>
<keyword evidence="1" id="KW-1133">Transmembrane helix</keyword>
<keyword evidence="1" id="KW-0812">Transmembrane</keyword>
<evidence type="ECO:0000256" key="1">
    <source>
        <dbReference type="SAM" id="Phobius"/>
    </source>
</evidence>
<comment type="caution">
    <text evidence="2">The sequence shown here is derived from an EMBL/GenBank/DDBJ whole genome shotgun (WGS) entry which is preliminary data.</text>
</comment>
<name>A0A1E5HC44_9ENTE</name>
<sequence length="108" mass="12746">MIFLVVVLVHYLLYKKFEKRIKLSKQCIMNLTGVLSVLLWVIGSFIVDVLPKSLRGSYDSMWGDLTIFPMLIIVLHSLIFMLIYVLVINLILLYKKHKMYPQKDRKED</sequence>
<proteinExistence type="predicted"/>
<evidence type="ECO:0000313" key="3">
    <source>
        <dbReference type="Proteomes" id="UP000094469"/>
    </source>
</evidence>
<gene>
    <name evidence="2" type="ORF">BCR24_15745</name>
</gene>
<reference evidence="3" key="1">
    <citation type="submission" date="2016-09" db="EMBL/GenBank/DDBJ databases">
        <authorList>
            <person name="Gulvik C.A."/>
        </authorList>
    </citation>
    <scope>NUCLEOTIDE SEQUENCE [LARGE SCALE GENOMIC DNA]</scope>
    <source>
        <strain evidence="3">LMG 26676</strain>
    </source>
</reference>
<dbReference type="EMBL" id="MIKC01000019">
    <property type="protein sequence ID" value="OEG22396.1"/>
    <property type="molecule type" value="Genomic_DNA"/>
</dbReference>
<keyword evidence="1" id="KW-0472">Membrane</keyword>
<feature type="transmembrane region" description="Helical" evidence="1">
    <location>
        <begin position="27"/>
        <end position="47"/>
    </location>
</feature>
<accession>A0A1E5HC44</accession>
<keyword evidence="3" id="KW-1185">Reference proteome</keyword>